<comment type="caution">
    <text evidence="2">The sequence shown here is derived from an EMBL/GenBank/DDBJ whole genome shotgun (WGS) entry which is preliminary data.</text>
</comment>
<feature type="compositionally biased region" description="Low complexity" evidence="1">
    <location>
        <begin position="80"/>
        <end position="90"/>
    </location>
</feature>
<dbReference type="Proteomes" id="UP001293254">
    <property type="component" value="Unassembled WGS sequence"/>
</dbReference>
<sequence length="124" mass="13162">MTVVKGTDAIGKCSLQLEVQTPDAKEERPAIAAAEQAVAGPKTPQNRLHLLTRLAGLENDKCSKSNSLHLVVQCANAKNGKQQKQQQQGQSVAGPKSSKNSPTSAVGKWPKVRETTLENGCFVG</sequence>
<accession>A0AAE1Z3R4</accession>
<evidence type="ECO:0000256" key="1">
    <source>
        <dbReference type="SAM" id="MobiDB-lite"/>
    </source>
</evidence>
<gene>
    <name evidence="2" type="ORF">Salat_0459800</name>
</gene>
<keyword evidence="3" id="KW-1185">Reference proteome</keyword>
<evidence type="ECO:0000313" key="2">
    <source>
        <dbReference type="EMBL" id="KAK4441249.1"/>
    </source>
</evidence>
<name>A0AAE1Z3R4_9LAMI</name>
<dbReference type="EMBL" id="JACGWO010000001">
    <property type="protein sequence ID" value="KAK4441249.1"/>
    <property type="molecule type" value="Genomic_DNA"/>
</dbReference>
<reference evidence="2" key="1">
    <citation type="submission" date="2020-06" db="EMBL/GenBank/DDBJ databases">
        <authorList>
            <person name="Li T."/>
            <person name="Hu X."/>
            <person name="Zhang T."/>
            <person name="Song X."/>
            <person name="Zhang H."/>
            <person name="Dai N."/>
            <person name="Sheng W."/>
            <person name="Hou X."/>
            <person name="Wei L."/>
        </authorList>
    </citation>
    <scope>NUCLEOTIDE SEQUENCE</scope>
    <source>
        <strain evidence="2">3651</strain>
        <tissue evidence="2">Leaf</tissue>
    </source>
</reference>
<evidence type="ECO:0000313" key="3">
    <source>
        <dbReference type="Proteomes" id="UP001293254"/>
    </source>
</evidence>
<feature type="region of interest" description="Disordered" evidence="1">
    <location>
        <begin position="21"/>
        <end position="43"/>
    </location>
</feature>
<feature type="region of interest" description="Disordered" evidence="1">
    <location>
        <begin position="77"/>
        <end position="112"/>
    </location>
</feature>
<proteinExistence type="predicted"/>
<dbReference type="AlphaFoldDB" id="A0AAE1Z3R4"/>
<reference evidence="2" key="2">
    <citation type="journal article" date="2024" name="Plant">
        <title>Genomic evolution and insights into agronomic trait innovations of Sesamum species.</title>
        <authorList>
            <person name="Miao H."/>
            <person name="Wang L."/>
            <person name="Qu L."/>
            <person name="Liu H."/>
            <person name="Sun Y."/>
            <person name="Le M."/>
            <person name="Wang Q."/>
            <person name="Wei S."/>
            <person name="Zheng Y."/>
            <person name="Lin W."/>
            <person name="Duan Y."/>
            <person name="Cao H."/>
            <person name="Xiong S."/>
            <person name="Wang X."/>
            <person name="Wei L."/>
            <person name="Li C."/>
            <person name="Ma Q."/>
            <person name="Ju M."/>
            <person name="Zhao R."/>
            <person name="Li G."/>
            <person name="Mu C."/>
            <person name="Tian Q."/>
            <person name="Mei H."/>
            <person name="Zhang T."/>
            <person name="Gao T."/>
            <person name="Zhang H."/>
        </authorList>
    </citation>
    <scope>NUCLEOTIDE SEQUENCE</scope>
    <source>
        <strain evidence="2">3651</strain>
    </source>
</reference>
<organism evidence="2 3">
    <name type="scientific">Sesamum alatum</name>
    <dbReference type="NCBI Taxonomy" id="300844"/>
    <lineage>
        <taxon>Eukaryota</taxon>
        <taxon>Viridiplantae</taxon>
        <taxon>Streptophyta</taxon>
        <taxon>Embryophyta</taxon>
        <taxon>Tracheophyta</taxon>
        <taxon>Spermatophyta</taxon>
        <taxon>Magnoliopsida</taxon>
        <taxon>eudicotyledons</taxon>
        <taxon>Gunneridae</taxon>
        <taxon>Pentapetalae</taxon>
        <taxon>asterids</taxon>
        <taxon>lamiids</taxon>
        <taxon>Lamiales</taxon>
        <taxon>Pedaliaceae</taxon>
        <taxon>Sesamum</taxon>
    </lineage>
</organism>
<protein>
    <submittedName>
        <fullName evidence="2">Uncharacterized protein</fullName>
    </submittedName>
</protein>